<dbReference type="EMBL" id="BSXV01000120">
    <property type="protein sequence ID" value="GME87603.1"/>
    <property type="molecule type" value="Genomic_DNA"/>
</dbReference>
<reference evidence="1" key="1">
    <citation type="submission" date="2023-04" db="EMBL/GenBank/DDBJ databases">
        <title>Candida boidinii NBRC 1967.</title>
        <authorList>
            <person name="Ichikawa N."/>
            <person name="Sato H."/>
            <person name="Tonouchi N."/>
        </authorList>
    </citation>
    <scope>NUCLEOTIDE SEQUENCE</scope>
    <source>
        <strain evidence="1">NBRC 1967</strain>
    </source>
</reference>
<gene>
    <name evidence="1" type="ORF">Cboi01_000046200</name>
</gene>
<name>A0ACB5TFZ1_CANBO</name>
<sequence>MSADSPNTSTITISPLVTNKRSKDFFATPPAAGGVYGNAIGGGGGSRNQGANGNNFMQPPAHGRPGRVFSTPGAGLSRLSSGSGSSQLQQGQTQQGTEKDQQSSVNTKQQMMKQQLSGHSNFEHNPIRQSSLSHQADYQSISDLNNNEDNQRTFSGDDSIFQDMGSAAAAAAANRSISQDNSSGNNNNNNNHNKRNPLHNSAESEEEVPLTQAQKLRIWRHDALLQHHYETSIYIGDKVLSLTNDPNDVFWLAQVHYMSGNYLTARNLLSRPEFENSVSCRYLAGLCLMKLEQWDEALDVTGEVNPFKTDRSIKNPDGGIKLEASMCYLRGQIYAKQNNFERAKECYKEAVLVDAKCYEAFNELIKNHLMTPDEEWELLSLIDFDDADNNGELVKLLYTTRLNKYKNVALYEEAEQTLKDEYNLNDNVDVLLSRADLLFIQCKFQQCLDICEKIIEKDSLNLSALPNYLSCLHELGGKNKLFLTAHKLAENYPNNCMTWLAIGIYYFSIKKTGEARLFFSKASMINPNFGPAWIGFAHTFAAEGEHEQAISAYATASRLFPGIHLPNLFLGMQYLQINNLTLANEYLNASYSLCSTDPLLFNELGVLNYHKNQLAKAESFFIKALHSAKNLDSDSKTWASIHCNLGHVYRRSNRLDESLKHFNKVLKITNDVNVFSAVSLVYLKLGKLSKAIETLHIALSLSPEDPVASDLLKKALETSINYNNNNFFNKTEEIITLTQDSNKYADGVSLSNRSFKANKRDVTQRLTGGNKTQLLMMGNSSLNTVESIARRGGGGGGSGGGLHSSPSVHPISSNIGSSGSGSSKFAADETPTGNPNKNRVNVIGQGSGSGSNSLANYNSNQDLNLIVEDLRRGDDSSDEDDEIMEIESD</sequence>
<evidence type="ECO:0000313" key="2">
    <source>
        <dbReference type="Proteomes" id="UP001165101"/>
    </source>
</evidence>
<protein>
    <submittedName>
        <fullName evidence="1">Unnamed protein product</fullName>
    </submittedName>
</protein>
<keyword evidence="2" id="KW-1185">Reference proteome</keyword>
<dbReference type="Proteomes" id="UP001165101">
    <property type="component" value="Unassembled WGS sequence"/>
</dbReference>
<evidence type="ECO:0000313" key="1">
    <source>
        <dbReference type="EMBL" id="GME87603.1"/>
    </source>
</evidence>
<accession>A0ACB5TFZ1</accession>
<organism evidence="1 2">
    <name type="scientific">Candida boidinii</name>
    <name type="common">Yeast</name>
    <dbReference type="NCBI Taxonomy" id="5477"/>
    <lineage>
        <taxon>Eukaryota</taxon>
        <taxon>Fungi</taxon>
        <taxon>Dikarya</taxon>
        <taxon>Ascomycota</taxon>
        <taxon>Saccharomycotina</taxon>
        <taxon>Pichiomycetes</taxon>
        <taxon>Pichiales</taxon>
        <taxon>Pichiaceae</taxon>
        <taxon>Ogataea</taxon>
        <taxon>Ogataea/Candida clade</taxon>
    </lineage>
</organism>
<proteinExistence type="predicted"/>
<comment type="caution">
    <text evidence="1">The sequence shown here is derived from an EMBL/GenBank/DDBJ whole genome shotgun (WGS) entry which is preliminary data.</text>
</comment>